<proteinExistence type="predicted"/>
<evidence type="ECO:0000313" key="1">
    <source>
        <dbReference type="EMBL" id="KAE8712055.1"/>
    </source>
</evidence>
<sequence>MKDVSDRKIVEKMVNDVMVDRKEFAKSATKMVRVTNQSVSVGGSSYGNLDRLVEDIRAVSLKTPQKMIVS</sequence>
<comment type="caution">
    <text evidence="1">The sequence shown here is derived from an EMBL/GenBank/DDBJ whole genome shotgun (WGS) entry which is preliminary data.</text>
</comment>
<name>A0A6A3B9C9_HIBSY</name>
<gene>
    <name evidence="1" type="ORF">F3Y22_tig00110264pilonHSYRG00145</name>
</gene>
<dbReference type="Proteomes" id="UP000436088">
    <property type="component" value="Unassembled WGS sequence"/>
</dbReference>
<organism evidence="1 2">
    <name type="scientific">Hibiscus syriacus</name>
    <name type="common">Rose of Sharon</name>
    <dbReference type="NCBI Taxonomy" id="106335"/>
    <lineage>
        <taxon>Eukaryota</taxon>
        <taxon>Viridiplantae</taxon>
        <taxon>Streptophyta</taxon>
        <taxon>Embryophyta</taxon>
        <taxon>Tracheophyta</taxon>
        <taxon>Spermatophyta</taxon>
        <taxon>Magnoliopsida</taxon>
        <taxon>eudicotyledons</taxon>
        <taxon>Gunneridae</taxon>
        <taxon>Pentapetalae</taxon>
        <taxon>rosids</taxon>
        <taxon>malvids</taxon>
        <taxon>Malvales</taxon>
        <taxon>Malvaceae</taxon>
        <taxon>Malvoideae</taxon>
        <taxon>Hibiscus</taxon>
    </lineage>
</organism>
<evidence type="ECO:0000313" key="2">
    <source>
        <dbReference type="Proteomes" id="UP000436088"/>
    </source>
</evidence>
<reference evidence="1" key="1">
    <citation type="submission" date="2019-09" db="EMBL/GenBank/DDBJ databases">
        <title>Draft genome information of white flower Hibiscus syriacus.</title>
        <authorList>
            <person name="Kim Y.-M."/>
        </authorList>
    </citation>
    <scope>NUCLEOTIDE SEQUENCE [LARGE SCALE GENOMIC DNA]</scope>
    <source>
        <strain evidence="1">YM2019G1</strain>
    </source>
</reference>
<protein>
    <submittedName>
        <fullName evidence="1">Uncharacterized protein</fullName>
    </submittedName>
</protein>
<dbReference type="AlphaFoldDB" id="A0A6A3B9C9"/>
<accession>A0A6A3B9C9</accession>
<keyword evidence="2" id="KW-1185">Reference proteome</keyword>
<dbReference type="EMBL" id="VEPZ02000902">
    <property type="protein sequence ID" value="KAE8712055.1"/>
    <property type="molecule type" value="Genomic_DNA"/>
</dbReference>
<dbReference type="Gene3D" id="3.40.50.2000">
    <property type="entry name" value="Glycogen Phosphorylase B"/>
    <property type="match status" value="2"/>
</dbReference>